<protein>
    <submittedName>
        <fullName evidence="13">CCA tRNA nucleotidyltransferase</fullName>
    </submittedName>
</protein>
<dbReference type="GO" id="GO:0016779">
    <property type="term" value="F:nucleotidyltransferase activity"/>
    <property type="evidence" value="ECO:0007669"/>
    <property type="project" value="UniProtKB-KW"/>
</dbReference>
<evidence type="ECO:0000256" key="6">
    <source>
        <dbReference type="ARBA" id="ARBA00022695"/>
    </source>
</evidence>
<dbReference type="SMART" id="SM00471">
    <property type="entry name" value="HDc"/>
    <property type="match status" value="1"/>
</dbReference>
<evidence type="ECO:0000256" key="4">
    <source>
        <dbReference type="ARBA" id="ARBA00022679"/>
    </source>
</evidence>
<sequence length="468" mass="52991">MIKQKVANNPVISLIKPFFFNKHAQAYIVGGFLRDCLLNKTSCDIDIVIENGSAKKLSQELADTINGYFIELDDVNKIYRVVFSDKVTYVDIADCTGNCIEDDLKRRDFTVNALAYDIKNDCLIDVTGGYDDLKAGLIKEISKENIIDDPIRILRAFRFQSTLGFDISNSLNQIIKEHALLLNNPAKERVNVELIKLFGGQNAVEALHSLNDFSLLEILIPEVAEMKKVPKNSHHHLDLIEHSIETVKQVQCFYDKAPKEVKDHCDKEFFCGQKRLAYLKLAAFLHDVGKPSTWQIEPSSGRHRFIMHDSEGAKLIVPTLKNLKFSKKQIAYLQKMIKNHIYPSGVVTSDDSSEKAYLRFYRKMEDEVIDLIALAYADRLSALGPDITQEMIDKNLNGLDNLLKGYFEQKNKLAPLPKLLDGKEIMEILQIPASPVLGQIIHKLQEAQIASEVNTKDEAIAFIKKITL</sequence>
<evidence type="ECO:0000313" key="13">
    <source>
        <dbReference type="EMBL" id="HIU92022.1"/>
    </source>
</evidence>
<dbReference type="GO" id="GO:0008033">
    <property type="term" value="P:tRNA processing"/>
    <property type="evidence" value="ECO:0007669"/>
    <property type="project" value="UniProtKB-KW"/>
</dbReference>
<dbReference type="Gene3D" id="1.10.3090.10">
    <property type="entry name" value="cca-adding enzyme, domain 2"/>
    <property type="match status" value="1"/>
</dbReference>
<keyword evidence="3" id="KW-0820">tRNA-binding</keyword>
<dbReference type="GO" id="GO:0000049">
    <property type="term" value="F:tRNA binding"/>
    <property type="evidence" value="ECO:0007669"/>
    <property type="project" value="UniProtKB-KW"/>
</dbReference>
<name>A0A9D1SRG3_9CLOT</name>
<keyword evidence="5" id="KW-0819">tRNA processing</keyword>
<dbReference type="Gene3D" id="3.30.460.10">
    <property type="entry name" value="Beta Polymerase, domain 2"/>
    <property type="match status" value="1"/>
</dbReference>
<dbReference type="GO" id="GO:0046872">
    <property type="term" value="F:metal ion binding"/>
    <property type="evidence" value="ECO:0007669"/>
    <property type="project" value="UniProtKB-KW"/>
</dbReference>
<dbReference type="Pfam" id="PF12627">
    <property type="entry name" value="PolyA_pol_RNAbd"/>
    <property type="match status" value="1"/>
</dbReference>
<dbReference type="PANTHER" id="PTHR47545">
    <property type="entry name" value="MULTIFUNCTIONAL CCA PROTEIN"/>
    <property type="match status" value="1"/>
</dbReference>
<keyword evidence="6" id="KW-0548">Nucleotidyltransferase</keyword>
<dbReference type="InterPro" id="IPR002646">
    <property type="entry name" value="PolA_pol_head_dom"/>
</dbReference>
<keyword evidence="7" id="KW-0479">Metal-binding</keyword>
<dbReference type="InterPro" id="IPR006674">
    <property type="entry name" value="HD_domain"/>
</dbReference>
<evidence type="ECO:0000256" key="3">
    <source>
        <dbReference type="ARBA" id="ARBA00022555"/>
    </source>
</evidence>
<dbReference type="EMBL" id="DVOD01000019">
    <property type="protein sequence ID" value="HIU92022.1"/>
    <property type="molecule type" value="Genomic_DNA"/>
</dbReference>
<dbReference type="InterPro" id="IPR043519">
    <property type="entry name" value="NT_sf"/>
</dbReference>
<organism evidence="13 14">
    <name type="scientific">Candidatus Limenecus avicola</name>
    <dbReference type="NCBI Taxonomy" id="2840847"/>
    <lineage>
        <taxon>Bacteria</taxon>
        <taxon>Bacillati</taxon>
        <taxon>Bacillota</taxon>
        <taxon>Clostridia</taxon>
        <taxon>Eubacteriales</taxon>
        <taxon>Clostridiaceae</taxon>
        <taxon>Clostridiaceae incertae sedis</taxon>
        <taxon>Candidatus Limenecus</taxon>
    </lineage>
</organism>
<comment type="cofactor">
    <cofactor evidence="1">
        <name>Mg(2+)</name>
        <dbReference type="ChEBI" id="CHEBI:18420"/>
    </cofactor>
</comment>
<evidence type="ECO:0000256" key="1">
    <source>
        <dbReference type="ARBA" id="ARBA00001946"/>
    </source>
</evidence>
<dbReference type="Proteomes" id="UP000886748">
    <property type="component" value="Unassembled WGS sequence"/>
</dbReference>
<reference evidence="13" key="2">
    <citation type="journal article" date="2021" name="PeerJ">
        <title>Extensive microbial diversity within the chicken gut microbiome revealed by metagenomics and culture.</title>
        <authorList>
            <person name="Gilroy R."/>
            <person name="Ravi A."/>
            <person name="Getino M."/>
            <person name="Pursley I."/>
            <person name="Horton D.L."/>
            <person name="Alikhan N.F."/>
            <person name="Baker D."/>
            <person name="Gharbi K."/>
            <person name="Hall N."/>
            <person name="Watson M."/>
            <person name="Adriaenssens E.M."/>
            <person name="Foster-Nyarko E."/>
            <person name="Jarju S."/>
            <person name="Secka A."/>
            <person name="Antonio M."/>
            <person name="Oren A."/>
            <person name="Chaudhuri R.R."/>
            <person name="La Ragione R."/>
            <person name="Hildebrand F."/>
            <person name="Pallen M.J."/>
        </authorList>
    </citation>
    <scope>NUCLEOTIDE SEQUENCE</scope>
    <source>
        <strain evidence="13">CHK154-7741</strain>
    </source>
</reference>
<evidence type="ECO:0000256" key="5">
    <source>
        <dbReference type="ARBA" id="ARBA00022694"/>
    </source>
</evidence>
<keyword evidence="4 11" id="KW-0808">Transferase</keyword>
<accession>A0A9D1SRG3</accession>
<dbReference type="GO" id="GO:0000166">
    <property type="term" value="F:nucleotide binding"/>
    <property type="evidence" value="ECO:0007669"/>
    <property type="project" value="UniProtKB-KW"/>
</dbReference>
<dbReference type="InterPro" id="IPR032828">
    <property type="entry name" value="PolyA_RNA-bd"/>
</dbReference>
<dbReference type="InterPro" id="IPR003607">
    <property type="entry name" value="HD/PDEase_dom"/>
</dbReference>
<dbReference type="SUPFAM" id="SSF81891">
    <property type="entry name" value="Poly A polymerase C-terminal region-like"/>
    <property type="match status" value="1"/>
</dbReference>
<keyword evidence="8" id="KW-0547">Nucleotide-binding</keyword>
<evidence type="ECO:0000256" key="11">
    <source>
        <dbReference type="RuleBase" id="RU003953"/>
    </source>
</evidence>
<evidence type="ECO:0000259" key="12">
    <source>
        <dbReference type="SMART" id="SM00471"/>
    </source>
</evidence>
<evidence type="ECO:0000256" key="8">
    <source>
        <dbReference type="ARBA" id="ARBA00022741"/>
    </source>
</evidence>
<dbReference type="AlphaFoldDB" id="A0A9D1SRG3"/>
<dbReference type="CDD" id="cd00077">
    <property type="entry name" value="HDc"/>
    <property type="match status" value="1"/>
</dbReference>
<proteinExistence type="inferred from homology"/>
<evidence type="ECO:0000256" key="2">
    <source>
        <dbReference type="ARBA" id="ARBA00007265"/>
    </source>
</evidence>
<dbReference type="CDD" id="cd05398">
    <property type="entry name" value="NT_ClassII-CCAase"/>
    <property type="match status" value="1"/>
</dbReference>
<comment type="similarity">
    <text evidence="2 11">Belongs to the tRNA nucleotidyltransferase/poly(A) polymerase family.</text>
</comment>
<comment type="caution">
    <text evidence="13">The sequence shown here is derived from an EMBL/GenBank/DDBJ whole genome shotgun (WGS) entry which is preliminary data.</text>
</comment>
<dbReference type="Pfam" id="PF01743">
    <property type="entry name" value="PolyA_pol"/>
    <property type="match status" value="1"/>
</dbReference>
<keyword evidence="9" id="KW-0460">Magnesium</keyword>
<evidence type="ECO:0000313" key="14">
    <source>
        <dbReference type="Proteomes" id="UP000886748"/>
    </source>
</evidence>
<dbReference type="PANTHER" id="PTHR47545:SF2">
    <property type="entry name" value="CC-ADDING TRNA NUCLEOTIDYLTRANSFERASE"/>
    <property type="match status" value="1"/>
</dbReference>
<dbReference type="Pfam" id="PF01966">
    <property type="entry name" value="HD"/>
    <property type="match status" value="1"/>
</dbReference>
<evidence type="ECO:0000256" key="10">
    <source>
        <dbReference type="ARBA" id="ARBA00022884"/>
    </source>
</evidence>
<gene>
    <name evidence="13" type="ORF">IAD26_02685</name>
</gene>
<dbReference type="InterPro" id="IPR050124">
    <property type="entry name" value="tRNA_CCA-adding_enzyme"/>
</dbReference>
<keyword evidence="10 11" id="KW-0694">RNA-binding</keyword>
<reference evidence="13" key="1">
    <citation type="submission" date="2020-10" db="EMBL/GenBank/DDBJ databases">
        <authorList>
            <person name="Gilroy R."/>
        </authorList>
    </citation>
    <scope>NUCLEOTIDE SEQUENCE</scope>
    <source>
        <strain evidence="13">CHK154-7741</strain>
    </source>
</reference>
<dbReference type="SUPFAM" id="SSF81301">
    <property type="entry name" value="Nucleotidyltransferase"/>
    <property type="match status" value="1"/>
</dbReference>
<evidence type="ECO:0000256" key="9">
    <source>
        <dbReference type="ARBA" id="ARBA00022842"/>
    </source>
</evidence>
<feature type="domain" description="HD/PDEase" evidence="12">
    <location>
        <begin position="235"/>
        <end position="392"/>
    </location>
</feature>
<evidence type="ECO:0000256" key="7">
    <source>
        <dbReference type="ARBA" id="ARBA00022723"/>
    </source>
</evidence>